<dbReference type="CDD" id="cd16922">
    <property type="entry name" value="HATPase_EvgS-ArcB-TorS-like"/>
    <property type="match status" value="1"/>
</dbReference>
<dbReference type="Pfam" id="PF00072">
    <property type="entry name" value="Response_reg"/>
    <property type="match status" value="1"/>
</dbReference>
<name>A0A1U9NR48_9BACT</name>
<evidence type="ECO:0000256" key="7">
    <source>
        <dbReference type="ARBA" id="ARBA00022741"/>
    </source>
</evidence>
<comment type="subcellular location">
    <subcellularLocation>
        <location evidence="2">Cell membrane</location>
        <topology evidence="2">Multi-pass membrane protein</topology>
    </subcellularLocation>
</comment>
<dbReference type="Pfam" id="PF13426">
    <property type="entry name" value="PAS_9"/>
    <property type="match status" value="1"/>
</dbReference>
<dbReference type="InterPro" id="IPR036097">
    <property type="entry name" value="HisK_dim/P_sf"/>
</dbReference>
<keyword evidence="11" id="KW-0472">Membrane</keyword>
<dbReference type="SUPFAM" id="SSF55785">
    <property type="entry name" value="PYP-like sensor domain (PAS domain)"/>
    <property type="match status" value="1"/>
</dbReference>
<sequence>MAGNKKGDNMSRLTRFFVGQNGLSADEADTSCSHFKEENMRIPSVLIEDSLEKVAAVMREHNSTSVCVQYDGGTKEVSAAELFSRIALCPEISKMLTVGELLADRCYDSDQDGGKRIKTIGELLEKKYKNLEAIFDSVPTALLLVTEDYKVVRANESTRNLTGMSYDELIGKHICKSFGCNGCIRENGSDLCDFIRPLEMSKRVGKAVHGAEIAIDLEDQTEPTTVWFSLSVSPTKIGNEKFLVVMLDDITRRKRTEEDLRRAQEQTERAKGEIERINKQLEISAEQSKAVANQAVLAEKTKSKFVAAVSHDIRTPMNAILGFADLLKETKLNKEQSKYVSTIADNTRNLLTLLNDILDLSKLQSGRLELEMNDFSLSALLENIESLLGCEARSKGLDFTIERNSEVPDFVRTDENRLRQCLMNIIGNAVKFTESGHVHITTNSHNREGKLFVRFDVEDTGPGVPKEQRTSIFESFSQSDLGKSSKYNGTGLGLAITKSIAELLDGRVWVESEVGKGSTFSLEIALEKAHKPVENASGTETAEQGLTDEKVIYGNVLVVEDAPPNQMLMKLVLEKMGLKVDIVENGQKGVDAACKKEYDIIFMDIQMPVLNGFEATKVIREKGITTPIVALTANAMKGDEDKCMRAGCDAYLSKPIDRTKLREIINKLTSCKQSTSTRIKGRIDKLKEQVHELTQICKGGKEEADCTDYTNDVELDWEAALKYCGDESVIKRIANSICEDGPKTLKSLRNAIDVGRSKDVLLFAHKLRGNALTIGAKELPAICDKIEQMGRDEDLSGIEELYEQANQEFNRLVSFLKNPKWMEISKRNSRER</sequence>
<feature type="domain" description="PAS" evidence="17">
    <location>
        <begin position="127"/>
        <end position="172"/>
    </location>
</feature>
<proteinExistence type="predicted"/>
<dbReference type="PROSITE" id="PS50109">
    <property type="entry name" value="HIS_KIN"/>
    <property type="match status" value="1"/>
</dbReference>
<evidence type="ECO:0000256" key="4">
    <source>
        <dbReference type="ARBA" id="ARBA00022475"/>
    </source>
</evidence>
<dbReference type="Proteomes" id="UP000189674">
    <property type="component" value="Chromosome"/>
</dbReference>
<evidence type="ECO:0000256" key="14">
    <source>
        <dbReference type="SAM" id="Coils"/>
    </source>
</evidence>
<dbReference type="Pfam" id="PF02518">
    <property type="entry name" value="HATPase_c"/>
    <property type="match status" value="1"/>
</dbReference>
<dbReference type="CDD" id="cd00082">
    <property type="entry name" value="HisKA"/>
    <property type="match status" value="1"/>
</dbReference>
<dbReference type="InterPro" id="IPR036890">
    <property type="entry name" value="HATPase_C_sf"/>
</dbReference>
<dbReference type="SUPFAM" id="SSF47384">
    <property type="entry name" value="Homodimeric domain of signal transducing histidine kinase"/>
    <property type="match status" value="1"/>
</dbReference>
<dbReference type="OrthoDB" id="9762493at2"/>
<feature type="domain" description="Response regulatory" evidence="16">
    <location>
        <begin position="555"/>
        <end position="669"/>
    </location>
</feature>
<evidence type="ECO:0000256" key="10">
    <source>
        <dbReference type="ARBA" id="ARBA00023012"/>
    </source>
</evidence>
<dbReference type="EC" id="2.7.13.3" evidence="3"/>
<dbReference type="InterPro" id="IPR004358">
    <property type="entry name" value="Sig_transdc_His_kin-like_C"/>
</dbReference>
<dbReference type="InterPro" id="IPR001789">
    <property type="entry name" value="Sig_transdc_resp-reg_receiver"/>
</dbReference>
<keyword evidence="19" id="KW-0808">Transferase</keyword>
<feature type="domain" description="Histidine kinase" evidence="15">
    <location>
        <begin position="308"/>
        <end position="528"/>
    </location>
</feature>
<dbReference type="Pfam" id="PF00512">
    <property type="entry name" value="HisKA"/>
    <property type="match status" value="1"/>
</dbReference>
<evidence type="ECO:0000256" key="2">
    <source>
        <dbReference type="ARBA" id="ARBA00004651"/>
    </source>
</evidence>
<dbReference type="PROSITE" id="PS50110">
    <property type="entry name" value="RESPONSE_REGULATORY"/>
    <property type="match status" value="1"/>
</dbReference>
<evidence type="ECO:0000256" key="5">
    <source>
        <dbReference type="ARBA" id="ARBA00022553"/>
    </source>
</evidence>
<dbReference type="PROSITE" id="PS50894">
    <property type="entry name" value="HPT"/>
    <property type="match status" value="1"/>
</dbReference>
<dbReference type="NCBIfam" id="TIGR00229">
    <property type="entry name" value="sensory_box"/>
    <property type="match status" value="1"/>
</dbReference>
<dbReference type="Gene3D" id="3.30.565.10">
    <property type="entry name" value="Histidine kinase-like ATPase, C-terminal domain"/>
    <property type="match status" value="1"/>
</dbReference>
<dbReference type="Pfam" id="PF01627">
    <property type="entry name" value="Hpt"/>
    <property type="match status" value="1"/>
</dbReference>
<evidence type="ECO:0000313" key="20">
    <source>
        <dbReference type="Proteomes" id="UP000189674"/>
    </source>
</evidence>
<evidence type="ECO:0000313" key="19">
    <source>
        <dbReference type="EMBL" id="AQT70100.1"/>
    </source>
</evidence>
<keyword evidence="7" id="KW-0547">Nucleotide-binding</keyword>
<accession>A0A1U9NR48</accession>
<feature type="coiled-coil region" evidence="14">
    <location>
        <begin position="253"/>
        <end position="287"/>
    </location>
</feature>
<feature type="modified residue" description="4-aspartylphosphate" evidence="13">
    <location>
        <position position="604"/>
    </location>
</feature>
<dbReference type="FunFam" id="3.30.565.10:FF:000010">
    <property type="entry name" value="Sensor histidine kinase RcsC"/>
    <property type="match status" value="1"/>
</dbReference>
<dbReference type="GO" id="GO:0005524">
    <property type="term" value="F:ATP binding"/>
    <property type="evidence" value="ECO:0007669"/>
    <property type="project" value="UniProtKB-KW"/>
</dbReference>
<dbReference type="GO" id="GO:0005886">
    <property type="term" value="C:plasma membrane"/>
    <property type="evidence" value="ECO:0007669"/>
    <property type="project" value="UniProtKB-SubCell"/>
</dbReference>
<evidence type="ECO:0000259" key="16">
    <source>
        <dbReference type="PROSITE" id="PS50110"/>
    </source>
</evidence>
<dbReference type="InterPro" id="IPR003594">
    <property type="entry name" value="HATPase_dom"/>
</dbReference>
<dbReference type="InterPro" id="IPR011006">
    <property type="entry name" value="CheY-like_superfamily"/>
</dbReference>
<protein>
    <recommendedName>
        <fullName evidence="3">histidine kinase</fullName>
        <ecNumber evidence="3">2.7.13.3</ecNumber>
    </recommendedName>
</protein>
<evidence type="ECO:0000259" key="17">
    <source>
        <dbReference type="PROSITE" id="PS50112"/>
    </source>
</evidence>
<keyword evidence="9" id="KW-1133">Transmembrane helix</keyword>
<evidence type="ECO:0000256" key="1">
    <source>
        <dbReference type="ARBA" id="ARBA00000085"/>
    </source>
</evidence>
<evidence type="ECO:0000256" key="8">
    <source>
        <dbReference type="ARBA" id="ARBA00022840"/>
    </source>
</evidence>
<dbReference type="InterPro" id="IPR036641">
    <property type="entry name" value="HPT_dom_sf"/>
</dbReference>
<evidence type="ECO:0000256" key="11">
    <source>
        <dbReference type="ARBA" id="ARBA00023136"/>
    </source>
</evidence>
<dbReference type="Gene3D" id="1.10.287.130">
    <property type="match status" value="1"/>
</dbReference>
<gene>
    <name evidence="19" type="primary">rpfC_3</name>
    <name evidence="19" type="ORF">STSP2_03303</name>
</gene>
<evidence type="ECO:0000256" key="12">
    <source>
        <dbReference type="PROSITE-ProRule" id="PRU00110"/>
    </source>
</evidence>
<dbReference type="GO" id="GO:0000155">
    <property type="term" value="F:phosphorelay sensor kinase activity"/>
    <property type="evidence" value="ECO:0007669"/>
    <property type="project" value="InterPro"/>
</dbReference>
<keyword evidence="8" id="KW-0067">ATP-binding</keyword>
<feature type="modified residue" description="Phosphohistidine" evidence="12">
    <location>
        <position position="765"/>
    </location>
</feature>
<dbReference type="SUPFAM" id="SSF47226">
    <property type="entry name" value="Histidine-containing phosphotransfer domain, HPT domain"/>
    <property type="match status" value="1"/>
</dbReference>
<dbReference type="STRING" id="1936003.STSP2_03303"/>
<evidence type="ECO:0000256" key="6">
    <source>
        <dbReference type="ARBA" id="ARBA00022692"/>
    </source>
</evidence>
<comment type="catalytic activity">
    <reaction evidence="1">
        <text>ATP + protein L-histidine = ADP + protein N-phospho-L-histidine.</text>
        <dbReference type="EC" id="2.7.13.3"/>
    </reaction>
</comment>
<dbReference type="AlphaFoldDB" id="A0A1U9NR48"/>
<feature type="domain" description="HPt" evidence="18">
    <location>
        <begin position="726"/>
        <end position="819"/>
    </location>
</feature>
<dbReference type="KEGG" id="alus:STSP2_03303"/>
<keyword evidence="10" id="KW-0902">Two-component regulatory system</keyword>
<dbReference type="EMBL" id="CP019791">
    <property type="protein sequence ID" value="AQT70100.1"/>
    <property type="molecule type" value="Genomic_DNA"/>
</dbReference>
<dbReference type="PRINTS" id="PR00344">
    <property type="entry name" value="BCTRLSENSOR"/>
</dbReference>
<dbReference type="SMART" id="SM00448">
    <property type="entry name" value="REC"/>
    <property type="match status" value="1"/>
</dbReference>
<dbReference type="SUPFAM" id="SSF52172">
    <property type="entry name" value="CheY-like"/>
    <property type="match status" value="1"/>
</dbReference>
<evidence type="ECO:0000256" key="3">
    <source>
        <dbReference type="ARBA" id="ARBA00012438"/>
    </source>
</evidence>
<dbReference type="PROSITE" id="PS50112">
    <property type="entry name" value="PAS"/>
    <property type="match status" value="1"/>
</dbReference>
<evidence type="ECO:0000256" key="9">
    <source>
        <dbReference type="ARBA" id="ARBA00022989"/>
    </source>
</evidence>
<dbReference type="InterPro" id="IPR003661">
    <property type="entry name" value="HisK_dim/P_dom"/>
</dbReference>
<dbReference type="SMART" id="SM00387">
    <property type="entry name" value="HATPase_c"/>
    <property type="match status" value="1"/>
</dbReference>
<evidence type="ECO:0000259" key="15">
    <source>
        <dbReference type="PROSITE" id="PS50109"/>
    </source>
</evidence>
<evidence type="ECO:0000256" key="13">
    <source>
        <dbReference type="PROSITE-ProRule" id="PRU00169"/>
    </source>
</evidence>
<keyword evidence="4" id="KW-1003">Cell membrane</keyword>
<keyword evidence="20" id="KW-1185">Reference proteome</keyword>
<dbReference type="SUPFAM" id="SSF55874">
    <property type="entry name" value="ATPase domain of HSP90 chaperone/DNA topoisomerase II/histidine kinase"/>
    <property type="match status" value="1"/>
</dbReference>
<keyword evidence="5 13" id="KW-0597">Phosphoprotein</keyword>
<reference evidence="20" key="1">
    <citation type="submission" date="2017-02" db="EMBL/GenBank/DDBJ databases">
        <title>Comparative genomics and description of representatives of a novel lineage of planctomycetes thriving in anoxic sediments.</title>
        <authorList>
            <person name="Spring S."/>
            <person name="Bunk B."/>
            <person name="Sproer C."/>
        </authorList>
    </citation>
    <scope>NUCLEOTIDE SEQUENCE [LARGE SCALE GENOMIC DNA]</scope>
    <source>
        <strain evidence="20">ST-NAGAB-D1</strain>
    </source>
</reference>
<keyword evidence="6" id="KW-0812">Transmembrane</keyword>
<dbReference type="PANTHER" id="PTHR45339">
    <property type="entry name" value="HYBRID SIGNAL TRANSDUCTION HISTIDINE KINASE J"/>
    <property type="match status" value="1"/>
</dbReference>
<evidence type="ECO:0000259" key="18">
    <source>
        <dbReference type="PROSITE" id="PS50894"/>
    </source>
</evidence>
<dbReference type="Gene3D" id="3.30.450.20">
    <property type="entry name" value="PAS domain"/>
    <property type="match status" value="1"/>
</dbReference>
<dbReference type="Gene3D" id="1.20.120.160">
    <property type="entry name" value="HPT domain"/>
    <property type="match status" value="1"/>
</dbReference>
<keyword evidence="14" id="KW-0175">Coiled coil</keyword>
<dbReference type="SMART" id="SM00388">
    <property type="entry name" value="HisKA"/>
    <property type="match status" value="1"/>
</dbReference>
<dbReference type="InterPro" id="IPR005467">
    <property type="entry name" value="His_kinase_dom"/>
</dbReference>
<dbReference type="Gene3D" id="3.40.50.2300">
    <property type="match status" value="1"/>
</dbReference>
<dbReference type="InterPro" id="IPR035965">
    <property type="entry name" value="PAS-like_dom_sf"/>
</dbReference>
<dbReference type="CDD" id="cd17546">
    <property type="entry name" value="REC_hyHK_CKI1_RcsC-like"/>
    <property type="match status" value="1"/>
</dbReference>
<dbReference type="InterPro" id="IPR008207">
    <property type="entry name" value="Sig_transdc_His_kin_Hpt_dom"/>
</dbReference>
<organism evidence="19 20">
    <name type="scientific">Anaerohalosphaera lusitana</name>
    <dbReference type="NCBI Taxonomy" id="1936003"/>
    <lineage>
        <taxon>Bacteria</taxon>
        <taxon>Pseudomonadati</taxon>
        <taxon>Planctomycetota</taxon>
        <taxon>Phycisphaerae</taxon>
        <taxon>Sedimentisphaerales</taxon>
        <taxon>Anaerohalosphaeraceae</taxon>
        <taxon>Anaerohalosphaera</taxon>
    </lineage>
</organism>
<dbReference type="PANTHER" id="PTHR45339:SF1">
    <property type="entry name" value="HYBRID SIGNAL TRANSDUCTION HISTIDINE KINASE J"/>
    <property type="match status" value="1"/>
</dbReference>
<dbReference type="InterPro" id="IPR000014">
    <property type="entry name" value="PAS"/>
</dbReference>